<feature type="domain" description="Ribosome maturation factor RimM PRC barrel" evidence="7">
    <location>
        <begin position="101"/>
        <end position="167"/>
    </location>
</feature>
<gene>
    <name evidence="5" type="primary">rimM</name>
    <name evidence="8" type="ORF">OP8BY_2483</name>
</gene>
<dbReference type="AlphaFoldDB" id="A0A3E2BJ00"/>
<dbReference type="Pfam" id="PF01782">
    <property type="entry name" value="RimM"/>
    <property type="match status" value="1"/>
</dbReference>
<dbReference type="NCBIfam" id="TIGR02273">
    <property type="entry name" value="16S_RimM"/>
    <property type="match status" value="1"/>
</dbReference>
<evidence type="ECO:0000256" key="2">
    <source>
        <dbReference type="ARBA" id="ARBA00022517"/>
    </source>
</evidence>
<dbReference type="InterPro" id="IPR011033">
    <property type="entry name" value="PRC_barrel-like_sf"/>
</dbReference>
<dbReference type="PANTHER" id="PTHR33692">
    <property type="entry name" value="RIBOSOME MATURATION FACTOR RIMM"/>
    <property type="match status" value="1"/>
</dbReference>
<dbReference type="GO" id="GO:0042274">
    <property type="term" value="P:ribosomal small subunit biogenesis"/>
    <property type="evidence" value="ECO:0007669"/>
    <property type="project" value="UniProtKB-UniRule"/>
</dbReference>
<dbReference type="InterPro" id="IPR011961">
    <property type="entry name" value="RimM"/>
</dbReference>
<dbReference type="InterPro" id="IPR009000">
    <property type="entry name" value="Transl_B-barrel_sf"/>
</dbReference>
<comment type="similarity">
    <text evidence="5">Belongs to the RimM family.</text>
</comment>
<evidence type="ECO:0000256" key="3">
    <source>
        <dbReference type="ARBA" id="ARBA00022552"/>
    </source>
</evidence>
<feature type="domain" description="RimM N-terminal" evidence="6">
    <location>
        <begin position="9"/>
        <end position="87"/>
    </location>
</feature>
<dbReference type="PANTHER" id="PTHR33692:SF1">
    <property type="entry name" value="RIBOSOME MATURATION FACTOR RIMM"/>
    <property type="match status" value="1"/>
</dbReference>
<dbReference type="InterPro" id="IPR036976">
    <property type="entry name" value="RimM_N_sf"/>
</dbReference>
<evidence type="ECO:0000259" key="6">
    <source>
        <dbReference type="Pfam" id="PF01782"/>
    </source>
</evidence>
<evidence type="ECO:0000256" key="1">
    <source>
        <dbReference type="ARBA" id="ARBA00022490"/>
    </source>
</evidence>
<protein>
    <recommendedName>
        <fullName evidence="5">Ribosome maturation factor RimM</fullName>
    </recommendedName>
</protein>
<keyword evidence="1 5" id="KW-0963">Cytoplasm</keyword>
<evidence type="ECO:0000313" key="8">
    <source>
        <dbReference type="EMBL" id="RFT14705.1"/>
    </source>
</evidence>
<evidence type="ECO:0000313" key="9">
    <source>
        <dbReference type="Proteomes" id="UP000257323"/>
    </source>
</evidence>
<keyword evidence="4 5" id="KW-0143">Chaperone</keyword>
<keyword evidence="2 5" id="KW-0690">Ribosome biogenesis</keyword>
<reference evidence="8 9" key="1">
    <citation type="submission" date="2018-08" db="EMBL/GenBank/DDBJ databases">
        <title>Genome analysis of the thermophilic bacterium of the candidate phylum Aminicenantes from deep subsurface aquifer revealed its physiology and ecological role.</title>
        <authorList>
            <person name="Kadnikov V.V."/>
            <person name="Mardanov A.V."/>
            <person name="Beletsky A.V."/>
            <person name="Karnachuk O.V."/>
            <person name="Ravin N.V."/>
        </authorList>
    </citation>
    <scope>NUCLEOTIDE SEQUENCE [LARGE SCALE GENOMIC DNA]</scope>
    <source>
        <strain evidence="8">BY38</strain>
    </source>
</reference>
<dbReference type="InterPro" id="IPR056792">
    <property type="entry name" value="PRC_RimM"/>
</dbReference>
<evidence type="ECO:0000256" key="4">
    <source>
        <dbReference type="ARBA" id="ARBA00023186"/>
    </source>
</evidence>
<dbReference type="Gene3D" id="2.40.30.60">
    <property type="entry name" value="RimM"/>
    <property type="match status" value="1"/>
</dbReference>
<dbReference type="SUPFAM" id="SSF50447">
    <property type="entry name" value="Translation proteins"/>
    <property type="match status" value="1"/>
</dbReference>
<comment type="domain">
    <text evidence="5">The PRC barrel domain binds ribosomal protein uS19.</text>
</comment>
<dbReference type="Proteomes" id="UP000257323">
    <property type="component" value="Unassembled WGS sequence"/>
</dbReference>
<dbReference type="InterPro" id="IPR002676">
    <property type="entry name" value="RimM_N"/>
</dbReference>
<accession>A0A3E2BJ00</accession>
<dbReference type="GO" id="GO:0005737">
    <property type="term" value="C:cytoplasm"/>
    <property type="evidence" value="ECO:0007669"/>
    <property type="project" value="UniProtKB-SubCell"/>
</dbReference>
<keyword evidence="3 5" id="KW-0698">rRNA processing</keyword>
<evidence type="ECO:0000259" key="7">
    <source>
        <dbReference type="Pfam" id="PF24986"/>
    </source>
</evidence>
<dbReference type="EMBL" id="QUAH01000023">
    <property type="protein sequence ID" value="RFT14705.1"/>
    <property type="molecule type" value="Genomic_DNA"/>
</dbReference>
<comment type="subunit">
    <text evidence="5">Binds ribosomal protein uS19.</text>
</comment>
<organism evidence="8 9">
    <name type="scientific">Candidatus Saccharicenans subterraneus</name>
    <dbReference type="NCBI Taxonomy" id="2508984"/>
    <lineage>
        <taxon>Bacteria</taxon>
        <taxon>Candidatus Aminicenantota</taxon>
        <taxon>Candidatus Aminicenantia</taxon>
        <taxon>Candidatus Aminicenantales</taxon>
        <taxon>Candidatus Saccharicenantaceae</taxon>
        <taxon>Candidatus Saccharicenans</taxon>
    </lineage>
</organism>
<dbReference type="Gene3D" id="2.30.30.240">
    <property type="entry name" value="PRC-barrel domain"/>
    <property type="match status" value="1"/>
</dbReference>
<sequence length="173" mass="19446">MKKVELVSIGRIIRSEGKDGTLKVRLYQKSPGEPFFRIIYIESEGELRDYEVESFRIVRNSPFIKLKGIDSLKQAEALRGREILARPEDFPALESGLYYDFQLLGCLVETVDGRELGRVVELITMGETSLLVVESGGKRIEIPLVEAICRRIDPAAAKIVIDPPEGLLELNEV</sequence>
<dbReference type="HAMAP" id="MF_00014">
    <property type="entry name" value="Ribosome_mat_RimM"/>
    <property type="match status" value="1"/>
</dbReference>
<comment type="subcellular location">
    <subcellularLocation>
        <location evidence="5">Cytoplasm</location>
    </subcellularLocation>
</comment>
<dbReference type="GO" id="GO:0005840">
    <property type="term" value="C:ribosome"/>
    <property type="evidence" value="ECO:0007669"/>
    <property type="project" value="InterPro"/>
</dbReference>
<evidence type="ECO:0000256" key="5">
    <source>
        <dbReference type="HAMAP-Rule" id="MF_00014"/>
    </source>
</evidence>
<dbReference type="Pfam" id="PF24986">
    <property type="entry name" value="PRC_RimM"/>
    <property type="match status" value="1"/>
</dbReference>
<comment type="caution">
    <text evidence="8">The sequence shown here is derived from an EMBL/GenBank/DDBJ whole genome shotgun (WGS) entry which is preliminary data.</text>
</comment>
<dbReference type="SUPFAM" id="SSF50346">
    <property type="entry name" value="PRC-barrel domain"/>
    <property type="match status" value="1"/>
</dbReference>
<name>A0A3E2BJ00_9BACT</name>
<proteinExistence type="inferred from homology"/>
<comment type="function">
    <text evidence="5">An accessory protein needed during the final step in the assembly of 30S ribosomal subunit, possibly for assembly of the head region. Essential for efficient processing of 16S rRNA. May be needed both before and after RbfA during the maturation of 16S rRNA. It has affinity for free ribosomal 30S subunits but not for 70S ribosomes.</text>
</comment>
<dbReference type="GO" id="GO:0006364">
    <property type="term" value="P:rRNA processing"/>
    <property type="evidence" value="ECO:0007669"/>
    <property type="project" value="UniProtKB-UniRule"/>
</dbReference>
<dbReference type="GO" id="GO:0043022">
    <property type="term" value="F:ribosome binding"/>
    <property type="evidence" value="ECO:0007669"/>
    <property type="project" value="InterPro"/>
</dbReference>